<organism evidence="1 2">
    <name type="scientific">Natronococcus amylolyticus DSM 10524</name>
    <dbReference type="NCBI Taxonomy" id="1227497"/>
    <lineage>
        <taxon>Archaea</taxon>
        <taxon>Methanobacteriati</taxon>
        <taxon>Methanobacteriota</taxon>
        <taxon>Stenosarchaea group</taxon>
        <taxon>Halobacteria</taxon>
        <taxon>Halobacteriales</taxon>
        <taxon>Natrialbaceae</taxon>
        <taxon>Natronococcus</taxon>
    </lineage>
</organism>
<comment type="caution">
    <text evidence="1">The sequence shown here is derived from an EMBL/GenBank/DDBJ whole genome shotgun (WGS) entry which is preliminary data.</text>
</comment>
<gene>
    <name evidence="1" type="ORF">C491_04680</name>
</gene>
<dbReference type="eggNOG" id="arCOG10930">
    <property type="taxonomic scope" value="Archaea"/>
</dbReference>
<protein>
    <submittedName>
        <fullName evidence="1">Uncharacterized protein</fullName>
    </submittedName>
</protein>
<proteinExistence type="predicted"/>
<evidence type="ECO:0000313" key="2">
    <source>
        <dbReference type="Proteomes" id="UP000011688"/>
    </source>
</evidence>
<reference evidence="1 2" key="1">
    <citation type="journal article" date="2014" name="PLoS Genet.">
        <title>Phylogenetically driven sequencing of extremely halophilic archaea reveals strategies for static and dynamic osmo-response.</title>
        <authorList>
            <person name="Becker E.A."/>
            <person name="Seitzer P.M."/>
            <person name="Tritt A."/>
            <person name="Larsen D."/>
            <person name="Krusor M."/>
            <person name="Yao A.I."/>
            <person name="Wu D."/>
            <person name="Madern D."/>
            <person name="Eisen J.A."/>
            <person name="Darling A.E."/>
            <person name="Facciotti M.T."/>
        </authorList>
    </citation>
    <scope>NUCLEOTIDE SEQUENCE [LARGE SCALE GENOMIC DNA]</scope>
    <source>
        <strain evidence="1 2">DSM 10524</strain>
    </source>
</reference>
<accession>L9XFR0</accession>
<evidence type="ECO:0000313" key="1">
    <source>
        <dbReference type="EMBL" id="ELY60564.1"/>
    </source>
</evidence>
<dbReference type="EMBL" id="AOIB01000013">
    <property type="protein sequence ID" value="ELY60564.1"/>
    <property type="molecule type" value="Genomic_DNA"/>
</dbReference>
<dbReference type="AlphaFoldDB" id="L9XFR0"/>
<name>L9XFR0_9EURY</name>
<dbReference type="Proteomes" id="UP000011688">
    <property type="component" value="Unassembled WGS sequence"/>
</dbReference>
<keyword evidence="2" id="KW-1185">Reference proteome</keyword>
<sequence length="68" mass="7189">MPDGESERRMAVCTSCESAYAAEVWPDGTIKPIGTKGSCRCGSTEFRVAEYSSDVVPEPGESTDAADP</sequence>